<dbReference type="RefSeq" id="WP_129350338.1">
    <property type="nucleotide sequence ID" value="NZ_CP026538.1"/>
</dbReference>
<dbReference type="Proteomes" id="UP000293296">
    <property type="component" value="Chromosome"/>
</dbReference>
<evidence type="ECO:0000313" key="2">
    <source>
        <dbReference type="EMBL" id="QAZ66715.1"/>
    </source>
</evidence>
<keyword evidence="1" id="KW-0732">Signal</keyword>
<keyword evidence="3" id="KW-1185">Reference proteome</keyword>
<gene>
    <name evidence="2" type="ORF">C3Y92_05445</name>
</gene>
<dbReference type="OrthoDB" id="5457420at2"/>
<feature type="signal peptide" evidence="1">
    <location>
        <begin position="1"/>
        <end position="25"/>
    </location>
</feature>
<sequence length="113" mass="12793">MTRRFACLAAAAVLGLMTACTPVQVKPYSDSMFYGNCIMPFGPDPCDSDMEICQTFQDVFKTDYPNVEACRAACNKIFIDQNNKYLGRNCFYMLDHGGSLCEQQCNRLYPKQK</sequence>
<evidence type="ECO:0008006" key="4">
    <source>
        <dbReference type="Google" id="ProtNLM"/>
    </source>
</evidence>
<accession>A0A4P6HIR1</accession>
<dbReference type="EMBL" id="CP026538">
    <property type="protein sequence ID" value="QAZ66715.1"/>
    <property type="molecule type" value="Genomic_DNA"/>
</dbReference>
<reference evidence="2 3" key="1">
    <citation type="submission" date="2018-02" db="EMBL/GenBank/DDBJ databases">
        <title>Genome sequence of Desulfovibrio carbinolicus DSM 3852.</title>
        <authorList>
            <person name="Wilbanks E."/>
            <person name="Skennerton C.T."/>
            <person name="Orphan V.J."/>
        </authorList>
    </citation>
    <scope>NUCLEOTIDE SEQUENCE [LARGE SCALE GENOMIC DNA]</scope>
    <source>
        <strain evidence="2 3">DSM 3852</strain>
    </source>
</reference>
<feature type="chain" id="PRO_5020225706" description="Lipoprotein" evidence="1">
    <location>
        <begin position="26"/>
        <end position="113"/>
    </location>
</feature>
<organism evidence="2 3">
    <name type="scientific">Solidesulfovibrio carbinolicus</name>
    <dbReference type="NCBI Taxonomy" id="296842"/>
    <lineage>
        <taxon>Bacteria</taxon>
        <taxon>Pseudomonadati</taxon>
        <taxon>Thermodesulfobacteriota</taxon>
        <taxon>Desulfovibrionia</taxon>
        <taxon>Desulfovibrionales</taxon>
        <taxon>Desulfovibrionaceae</taxon>
        <taxon>Solidesulfovibrio</taxon>
    </lineage>
</organism>
<evidence type="ECO:0000313" key="3">
    <source>
        <dbReference type="Proteomes" id="UP000293296"/>
    </source>
</evidence>
<proteinExistence type="predicted"/>
<dbReference type="PROSITE" id="PS51257">
    <property type="entry name" value="PROKAR_LIPOPROTEIN"/>
    <property type="match status" value="1"/>
</dbReference>
<dbReference type="AlphaFoldDB" id="A0A4P6HIR1"/>
<name>A0A4P6HIR1_9BACT</name>
<dbReference type="KEGG" id="dcb:C3Y92_05445"/>
<protein>
    <recommendedName>
        <fullName evidence="4">Lipoprotein</fullName>
    </recommendedName>
</protein>
<evidence type="ECO:0000256" key="1">
    <source>
        <dbReference type="SAM" id="SignalP"/>
    </source>
</evidence>